<dbReference type="RefSeq" id="WP_252082129.1">
    <property type="nucleotide sequence ID" value="NZ_CP092418.1"/>
</dbReference>
<proteinExistence type="predicted"/>
<evidence type="ECO:0000259" key="1">
    <source>
        <dbReference type="Pfam" id="PF24693"/>
    </source>
</evidence>
<dbReference type="InterPro" id="IPR056077">
    <property type="entry name" value="DUF7660"/>
</dbReference>
<reference evidence="2" key="1">
    <citation type="submission" date="2022-02" db="EMBL/GenBank/DDBJ databases">
        <title>Coral-associated bacteria.</title>
        <authorList>
            <person name="Tang K."/>
            <person name="Wang X."/>
        </authorList>
    </citation>
    <scope>NUCLEOTIDE SEQUENCE</scope>
    <source>
        <strain evidence="2">SCSIO 43006</strain>
    </source>
</reference>
<keyword evidence="3" id="KW-1185">Reference proteome</keyword>
<dbReference type="EMBL" id="CP092418">
    <property type="protein sequence ID" value="USD20040.1"/>
    <property type="molecule type" value="Genomic_DNA"/>
</dbReference>
<accession>A0ABY4VAY8</accession>
<organism evidence="2 3">
    <name type="scientific">Microbulbifer variabilis</name>
    <dbReference type="NCBI Taxonomy" id="266805"/>
    <lineage>
        <taxon>Bacteria</taxon>
        <taxon>Pseudomonadati</taxon>
        <taxon>Pseudomonadota</taxon>
        <taxon>Gammaproteobacteria</taxon>
        <taxon>Cellvibrionales</taxon>
        <taxon>Microbulbiferaceae</taxon>
        <taxon>Microbulbifer</taxon>
    </lineage>
</organism>
<dbReference type="Proteomes" id="UP001055658">
    <property type="component" value="Chromosome"/>
</dbReference>
<gene>
    <name evidence="2" type="ORF">MJO52_13230</name>
</gene>
<feature type="domain" description="DUF7660" evidence="1">
    <location>
        <begin position="15"/>
        <end position="87"/>
    </location>
</feature>
<evidence type="ECO:0000313" key="2">
    <source>
        <dbReference type="EMBL" id="USD20040.1"/>
    </source>
</evidence>
<dbReference type="Pfam" id="PF24693">
    <property type="entry name" value="DUF7660"/>
    <property type="match status" value="1"/>
</dbReference>
<name>A0ABY4VAY8_9GAMM</name>
<evidence type="ECO:0000313" key="3">
    <source>
        <dbReference type="Proteomes" id="UP001055658"/>
    </source>
</evidence>
<sequence>MKSLDLPNKLGEIKTRADFSSFILDVLEDFKNNASTWENTDLANFLEAMAAWTEDMDGFYANQGKGMPENVQWKVFAEIIYAARIYE</sequence>
<protein>
    <recommendedName>
        <fullName evidence="1">DUF7660 domain-containing protein</fullName>
    </recommendedName>
</protein>